<keyword evidence="2" id="KW-1003">Cell membrane</keyword>
<feature type="transmembrane region" description="Helical" evidence="7">
    <location>
        <begin position="408"/>
        <end position="429"/>
    </location>
</feature>
<keyword evidence="5 7" id="KW-1133">Transmembrane helix</keyword>
<keyword evidence="4 7" id="KW-0812">Transmembrane</keyword>
<evidence type="ECO:0000256" key="6">
    <source>
        <dbReference type="ARBA" id="ARBA00023136"/>
    </source>
</evidence>
<name>A0A964T3K0_9HYPH</name>
<comment type="subcellular location">
    <subcellularLocation>
        <location evidence="1 7">Cell inner membrane</location>
        <topology evidence="1 7">Multi-pass membrane protein</topology>
    </subcellularLocation>
</comment>
<feature type="transmembrane region" description="Helical" evidence="7">
    <location>
        <begin position="221"/>
        <end position="239"/>
    </location>
</feature>
<sequence>MLAASIGFLCAFALIFLRVPVAIALAVVGAIGFAIVNGATPAMSMLALITSGSTMSYYLSVIPLFILMGNLVAGAGISADLYRAGQAFLGHWRGGLAMATIVSCGGFAAVCGSSVATAVTMGKVSIPSMRSYGYSNGLSAATVAAGGTLGILIPPSIIMVVYGVSTETHIGQLFAAGLLPGFLGVVGYALAVRWTVFRKPESAPPAERATTRERLEALRRIWTVAALFVLVLGGIYTGLFTATEAGGIGSVGALAFAIARRVSLREFYEILKDTVQTTAILFALIIGATIFGEFINLTGSHRAILELVGNSELSPYTVILIITVIYVLLGCVLDSLAMMLLTLPMFFPIVVGLGFDPVWFGIFVVMLVELGLITPPIGMNLFILRSIAPEVPLATIIRGIMPFIVSDVARILLIIAFPSIVLILPRLFFG</sequence>
<feature type="transmembrane region" description="Helical" evidence="7">
    <location>
        <begin position="140"/>
        <end position="164"/>
    </location>
</feature>
<evidence type="ECO:0000256" key="5">
    <source>
        <dbReference type="ARBA" id="ARBA00022989"/>
    </source>
</evidence>
<dbReference type="PIRSF" id="PIRSF006066">
    <property type="entry name" value="HI0050"/>
    <property type="match status" value="1"/>
</dbReference>
<dbReference type="PANTHER" id="PTHR33362:SF5">
    <property type="entry name" value="C4-DICARBOXYLATE TRAP TRANSPORTER LARGE PERMEASE PROTEIN DCTM"/>
    <property type="match status" value="1"/>
</dbReference>
<dbReference type="InterPro" id="IPR010656">
    <property type="entry name" value="DctM"/>
</dbReference>
<dbReference type="GO" id="GO:0022857">
    <property type="term" value="F:transmembrane transporter activity"/>
    <property type="evidence" value="ECO:0007669"/>
    <property type="project" value="UniProtKB-UniRule"/>
</dbReference>
<accession>A0A964T3K0</accession>
<evidence type="ECO:0000259" key="8">
    <source>
        <dbReference type="Pfam" id="PF06808"/>
    </source>
</evidence>
<keyword evidence="7" id="KW-0813">Transport</keyword>
<dbReference type="RefSeq" id="WP_161139244.1">
    <property type="nucleotide sequence ID" value="NZ_SPKJ01000007.1"/>
</dbReference>
<gene>
    <name evidence="9" type="ORF">E4O86_04150</name>
</gene>
<feature type="transmembrane region" description="Helical" evidence="7">
    <location>
        <begin position="345"/>
        <end position="368"/>
    </location>
</feature>
<evidence type="ECO:0000256" key="7">
    <source>
        <dbReference type="RuleBase" id="RU369079"/>
    </source>
</evidence>
<dbReference type="NCBIfam" id="TIGR00786">
    <property type="entry name" value="dctM"/>
    <property type="match status" value="1"/>
</dbReference>
<proteinExistence type="inferred from homology"/>
<feature type="domain" description="TRAP C4-dicarboxylate transport system permease DctM subunit" evidence="8">
    <location>
        <begin position="8"/>
        <end position="420"/>
    </location>
</feature>
<keyword evidence="10" id="KW-1185">Reference proteome</keyword>
<feature type="transmembrane region" description="Helical" evidence="7">
    <location>
        <begin position="315"/>
        <end position="333"/>
    </location>
</feature>
<keyword evidence="3 7" id="KW-0997">Cell inner membrane</keyword>
<feature type="transmembrane region" description="Helical" evidence="7">
    <location>
        <begin position="57"/>
        <end position="77"/>
    </location>
</feature>
<dbReference type="OrthoDB" id="8043430at2"/>
<evidence type="ECO:0000256" key="3">
    <source>
        <dbReference type="ARBA" id="ARBA00022519"/>
    </source>
</evidence>
<comment type="caution">
    <text evidence="9">The sequence shown here is derived from an EMBL/GenBank/DDBJ whole genome shotgun (WGS) entry which is preliminary data.</text>
</comment>
<dbReference type="Pfam" id="PF06808">
    <property type="entry name" value="DctM"/>
    <property type="match status" value="1"/>
</dbReference>
<comment type="function">
    <text evidence="7">Part of the tripartite ATP-independent periplasmic (TRAP) transport system.</text>
</comment>
<comment type="similarity">
    <text evidence="7">Belongs to the TRAP transporter large permease family.</text>
</comment>
<comment type="subunit">
    <text evidence="7">The complex comprises the extracytoplasmic solute receptor protein and the two transmembrane proteins.</text>
</comment>
<feature type="transmembrane region" description="Helical" evidence="7">
    <location>
        <begin position="170"/>
        <end position="191"/>
    </location>
</feature>
<dbReference type="AlphaFoldDB" id="A0A964T3K0"/>
<feature type="transmembrane region" description="Helical" evidence="7">
    <location>
        <begin position="6"/>
        <end position="36"/>
    </location>
</feature>
<feature type="transmembrane region" description="Helical" evidence="7">
    <location>
        <begin position="97"/>
        <end position="119"/>
    </location>
</feature>
<dbReference type="Proteomes" id="UP000773614">
    <property type="component" value="Unassembled WGS sequence"/>
</dbReference>
<evidence type="ECO:0000313" key="9">
    <source>
        <dbReference type="EMBL" id="MYZ46902.1"/>
    </source>
</evidence>
<evidence type="ECO:0000313" key="10">
    <source>
        <dbReference type="Proteomes" id="UP000773614"/>
    </source>
</evidence>
<organism evidence="9 10">
    <name type="scientific">Propylenella binzhouense</name>
    <dbReference type="NCBI Taxonomy" id="2555902"/>
    <lineage>
        <taxon>Bacteria</taxon>
        <taxon>Pseudomonadati</taxon>
        <taxon>Pseudomonadota</taxon>
        <taxon>Alphaproteobacteria</taxon>
        <taxon>Hyphomicrobiales</taxon>
        <taxon>Propylenellaceae</taxon>
        <taxon>Propylenella</taxon>
    </lineage>
</organism>
<evidence type="ECO:0000256" key="2">
    <source>
        <dbReference type="ARBA" id="ARBA00022475"/>
    </source>
</evidence>
<keyword evidence="6 7" id="KW-0472">Membrane</keyword>
<protein>
    <recommendedName>
        <fullName evidence="7">TRAP transporter large permease protein</fullName>
    </recommendedName>
</protein>
<evidence type="ECO:0000256" key="1">
    <source>
        <dbReference type="ARBA" id="ARBA00004429"/>
    </source>
</evidence>
<dbReference type="GO" id="GO:0005886">
    <property type="term" value="C:plasma membrane"/>
    <property type="evidence" value="ECO:0007669"/>
    <property type="project" value="UniProtKB-SubCell"/>
</dbReference>
<reference evidence="9" key="1">
    <citation type="submission" date="2019-03" db="EMBL/GenBank/DDBJ databases">
        <title>Afifella sp. nov., isolated from activated sludge.</title>
        <authorList>
            <person name="Li Q."/>
            <person name="Liu Y."/>
        </authorList>
    </citation>
    <scope>NUCLEOTIDE SEQUENCE</scope>
    <source>
        <strain evidence="9">L72</strain>
    </source>
</reference>
<dbReference type="InterPro" id="IPR004681">
    <property type="entry name" value="TRAP_DctM"/>
</dbReference>
<dbReference type="EMBL" id="SPKJ01000007">
    <property type="protein sequence ID" value="MYZ46902.1"/>
    <property type="molecule type" value="Genomic_DNA"/>
</dbReference>
<feature type="transmembrane region" description="Helical" evidence="7">
    <location>
        <begin position="275"/>
        <end position="295"/>
    </location>
</feature>
<evidence type="ECO:0000256" key="4">
    <source>
        <dbReference type="ARBA" id="ARBA00022692"/>
    </source>
</evidence>
<dbReference type="PANTHER" id="PTHR33362">
    <property type="entry name" value="SIALIC ACID TRAP TRANSPORTER PERMEASE PROTEIN SIAT-RELATED"/>
    <property type="match status" value="1"/>
</dbReference>
<feature type="transmembrane region" description="Helical" evidence="7">
    <location>
        <begin position="245"/>
        <end position="263"/>
    </location>
</feature>